<dbReference type="EMBL" id="AP005184">
    <property type="protein sequence ID" value="BAC16132.1"/>
    <property type="molecule type" value="Genomic_DNA"/>
</dbReference>
<evidence type="ECO:0000256" key="1">
    <source>
        <dbReference type="SAM" id="MobiDB-lite"/>
    </source>
</evidence>
<evidence type="ECO:0000313" key="3">
    <source>
        <dbReference type="Proteomes" id="UP000000763"/>
    </source>
</evidence>
<organism evidence="2 3">
    <name type="scientific">Oryza sativa subsp. japonica</name>
    <name type="common">Rice</name>
    <dbReference type="NCBI Taxonomy" id="39947"/>
    <lineage>
        <taxon>Eukaryota</taxon>
        <taxon>Viridiplantae</taxon>
        <taxon>Streptophyta</taxon>
        <taxon>Embryophyta</taxon>
        <taxon>Tracheophyta</taxon>
        <taxon>Spermatophyta</taxon>
        <taxon>Magnoliopsida</taxon>
        <taxon>Liliopsida</taxon>
        <taxon>Poales</taxon>
        <taxon>Poaceae</taxon>
        <taxon>BOP clade</taxon>
        <taxon>Oryzoideae</taxon>
        <taxon>Oryzeae</taxon>
        <taxon>Oryzinae</taxon>
        <taxon>Oryza</taxon>
        <taxon>Oryza sativa</taxon>
    </lineage>
</organism>
<dbReference type="AlphaFoldDB" id="Q8H3C4"/>
<name>Q8H3C4_ORYSJ</name>
<feature type="region of interest" description="Disordered" evidence="1">
    <location>
        <begin position="44"/>
        <end position="79"/>
    </location>
</feature>
<reference evidence="3" key="1">
    <citation type="journal article" date="2005" name="Nature">
        <title>The map-based sequence of the rice genome.</title>
        <authorList>
            <consortium name="International rice genome sequencing project (IRGSP)"/>
            <person name="Matsumoto T."/>
            <person name="Wu J."/>
            <person name="Kanamori H."/>
            <person name="Katayose Y."/>
            <person name="Fujisawa M."/>
            <person name="Namiki N."/>
            <person name="Mizuno H."/>
            <person name="Yamamoto K."/>
            <person name="Antonio B.A."/>
            <person name="Baba T."/>
            <person name="Sakata K."/>
            <person name="Nagamura Y."/>
            <person name="Aoki H."/>
            <person name="Arikawa K."/>
            <person name="Arita K."/>
            <person name="Bito T."/>
            <person name="Chiden Y."/>
            <person name="Fujitsuka N."/>
            <person name="Fukunaka R."/>
            <person name="Hamada M."/>
            <person name="Harada C."/>
            <person name="Hayashi A."/>
            <person name="Hijishita S."/>
            <person name="Honda M."/>
            <person name="Hosokawa S."/>
            <person name="Ichikawa Y."/>
            <person name="Idonuma A."/>
            <person name="Iijima M."/>
            <person name="Ikeda M."/>
            <person name="Ikeno M."/>
            <person name="Ito K."/>
            <person name="Ito S."/>
            <person name="Ito T."/>
            <person name="Ito Y."/>
            <person name="Ito Y."/>
            <person name="Iwabuchi A."/>
            <person name="Kamiya K."/>
            <person name="Karasawa W."/>
            <person name="Kurita K."/>
            <person name="Katagiri S."/>
            <person name="Kikuta A."/>
            <person name="Kobayashi H."/>
            <person name="Kobayashi N."/>
            <person name="Machita K."/>
            <person name="Maehara T."/>
            <person name="Masukawa M."/>
            <person name="Mizubayashi T."/>
            <person name="Mukai Y."/>
            <person name="Nagasaki H."/>
            <person name="Nagata Y."/>
            <person name="Naito S."/>
            <person name="Nakashima M."/>
            <person name="Nakama Y."/>
            <person name="Nakamichi Y."/>
            <person name="Nakamura M."/>
            <person name="Meguro A."/>
            <person name="Negishi M."/>
            <person name="Ohta I."/>
            <person name="Ohta T."/>
            <person name="Okamoto M."/>
            <person name="Ono N."/>
            <person name="Saji S."/>
            <person name="Sakaguchi M."/>
            <person name="Sakai K."/>
            <person name="Shibata M."/>
            <person name="Shimokawa T."/>
            <person name="Song J."/>
            <person name="Takazaki Y."/>
            <person name="Terasawa K."/>
            <person name="Tsugane M."/>
            <person name="Tsuji K."/>
            <person name="Ueda S."/>
            <person name="Waki K."/>
            <person name="Yamagata H."/>
            <person name="Yamamoto M."/>
            <person name="Yamamoto S."/>
            <person name="Yamane H."/>
            <person name="Yoshiki S."/>
            <person name="Yoshihara R."/>
            <person name="Yukawa K."/>
            <person name="Zhong H."/>
            <person name="Yano M."/>
            <person name="Yuan Q."/>
            <person name="Ouyang S."/>
            <person name="Liu J."/>
            <person name="Jones K.M."/>
            <person name="Gansberger K."/>
            <person name="Moffat K."/>
            <person name="Hill J."/>
            <person name="Bera J."/>
            <person name="Fadrosh D."/>
            <person name="Jin S."/>
            <person name="Johri S."/>
            <person name="Kim M."/>
            <person name="Overton L."/>
            <person name="Reardon M."/>
            <person name="Tsitrin T."/>
            <person name="Vuong H."/>
            <person name="Weaver B."/>
            <person name="Ciecko A."/>
            <person name="Tallon L."/>
            <person name="Jackson J."/>
            <person name="Pai G."/>
            <person name="Aken S.V."/>
            <person name="Utterback T."/>
            <person name="Reidmuller S."/>
            <person name="Feldblyum T."/>
            <person name="Hsiao J."/>
            <person name="Zismann V."/>
            <person name="Iobst S."/>
            <person name="de Vazeille A.R."/>
            <person name="Buell C.R."/>
            <person name="Ying K."/>
            <person name="Li Y."/>
            <person name="Lu T."/>
            <person name="Huang Y."/>
            <person name="Zhao Q."/>
            <person name="Feng Q."/>
            <person name="Zhang L."/>
            <person name="Zhu J."/>
            <person name="Weng Q."/>
            <person name="Mu J."/>
            <person name="Lu Y."/>
            <person name="Fan D."/>
            <person name="Liu Y."/>
            <person name="Guan J."/>
            <person name="Zhang Y."/>
            <person name="Yu S."/>
            <person name="Liu X."/>
            <person name="Zhang Y."/>
            <person name="Hong G."/>
            <person name="Han B."/>
            <person name="Choisne N."/>
            <person name="Demange N."/>
            <person name="Orjeda G."/>
            <person name="Samain S."/>
            <person name="Cattolico L."/>
            <person name="Pelletier E."/>
            <person name="Couloux A."/>
            <person name="Segurens B."/>
            <person name="Wincker P."/>
            <person name="D'Hont A."/>
            <person name="Scarpelli C."/>
            <person name="Weissenbach J."/>
            <person name="Salanoubat M."/>
            <person name="Quetier F."/>
            <person name="Yu Y."/>
            <person name="Kim H.R."/>
            <person name="Rambo T."/>
            <person name="Currie J."/>
            <person name="Collura K."/>
            <person name="Luo M."/>
            <person name="Yang T."/>
            <person name="Ammiraju J.S.S."/>
            <person name="Engler F."/>
            <person name="Soderlund C."/>
            <person name="Wing R.A."/>
            <person name="Palmer L.E."/>
            <person name="de la Bastide M."/>
            <person name="Spiegel L."/>
            <person name="Nascimento L."/>
            <person name="Zutavern T."/>
            <person name="O'Shaughnessy A."/>
            <person name="Dike S."/>
            <person name="Dedhia N."/>
            <person name="Preston R."/>
            <person name="Balija V."/>
            <person name="McCombie W.R."/>
            <person name="Chow T."/>
            <person name="Chen H."/>
            <person name="Chung M."/>
            <person name="Chen C."/>
            <person name="Shaw J."/>
            <person name="Wu H."/>
            <person name="Hsiao K."/>
            <person name="Chao Y."/>
            <person name="Chu M."/>
            <person name="Cheng C."/>
            <person name="Hour A."/>
            <person name="Lee P."/>
            <person name="Lin S."/>
            <person name="Lin Y."/>
            <person name="Liou J."/>
            <person name="Liu S."/>
            <person name="Hsing Y."/>
            <person name="Raghuvanshi S."/>
            <person name="Mohanty A."/>
            <person name="Bharti A.K."/>
            <person name="Gaur A."/>
            <person name="Gupta V."/>
            <person name="Kumar D."/>
            <person name="Ravi V."/>
            <person name="Vij S."/>
            <person name="Kapur A."/>
            <person name="Khurana P."/>
            <person name="Khurana P."/>
            <person name="Khurana J.P."/>
            <person name="Tyagi A.K."/>
            <person name="Gaikwad K."/>
            <person name="Singh A."/>
            <person name="Dalal V."/>
            <person name="Srivastava S."/>
            <person name="Dixit A."/>
            <person name="Pal A.K."/>
            <person name="Ghazi I.A."/>
            <person name="Yadav M."/>
            <person name="Pandit A."/>
            <person name="Bhargava A."/>
            <person name="Sureshbabu K."/>
            <person name="Batra K."/>
            <person name="Sharma T.R."/>
            <person name="Mohapatra T."/>
            <person name="Singh N.K."/>
            <person name="Messing J."/>
            <person name="Nelson A.B."/>
            <person name="Fuks G."/>
            <person name="Kavchok S."/>
            <person name="Keizer G."/>
            <person name="Linton E."/>
            <person name="Llaca V."/>
            <person name="Song R."/>
            <person name="Tanyolac B."/>
            <person name="Young S."/>
            <person name="Ho-Il K."/>
            <person name="Hahn J.H."/>
            <person name="Sangsakoo G."/>
            <person name="Vanavichit A."/>
            <person name="de Mattos Luiz.A.T."/>
            <person name="Zimmer P.D."/>
            <person name="Malone G."/>
            <person name="Dellagostin O."/>
            <person name="de Oliveira A.C."/>
            <person name="Bevan M."/>
            <person name="Bancroft I."/>
            <person name="Minx P."/>
            <person name="Cordum H."/>
            <person name="Wilson R."/>
            <person name="Cheng Z."/>
            <person name="Jin W."/>
            <person name="Jiang J."/>
            <person name="Leong S.A."/>
            <person name="Iwama H."/>
            <person name="Gojobori T."/>
            <person name="Itoh T."/>
            <person name="Niimura Y."/>
            <person name="Fujii Y."/>
            <person name="Habara T."/>
            <person name="Sakai H."/>
            <person name="Sato Y."/>
            <person name="Wilson G."/>
            <person name="Kumar K."/>
            <person name="McCouch S."/>
            <person name="Juretic N."/>
            <person name="Hoen D."/>
            <person name="Wright S."/>
            <person name="Bruskiewich R."/>
            <person name="Bureau T."/>
            <person name="Miyao A."/>
            <person name="Hirochika H."/>
            <person name="Nishikawa T."/>
            <person name="Kadowaki K."/>
            <person name="Sugiura M."/>
            <person name="Burr B."/>
            <person name="Sasaki T."/>
        </authorList>
    </citation>
    <scope>NUCLEOTIDE SEQUENCE [LARGE SCALE GENOMIC DNA]</scope>
    <source>
        <strain evidence="3">cv. Nipponbare</strain>
    </source>
</reference>
<evidence type="ECO:0000313" key="2">
    <source>
        <dbReference type="EMBL" id="BAC16132.1"/>
    </source>
</evidence>
<sequence>MAASEARESRRQRRKQHDAEHSCLPYAGGLVATTGVRIRPAAVVVDDVDDDDDDPNSGRQLPSIRGGESGDRPSSASSRTHCRLSLQCTCRI</sequence>
<dbReference type="Proteomes" id="UP000000763">
    <property type="component" value="Chromosome 7"/>
</dbReference>
<feature type="region of interest" description="Disordered" evidence="1">
    <location>
        <begin position="1"/>
        <end position="23"/>
    </location>
</feature>
<accession>Q8H3C4</accession>
<feature type="compositionally biased region" description="Acidic residues" evidence="1">
    <location>
        <begin position="46"/>
        <end position="55"/>
    </location>
</feature>
<gene>
    <name evidence="2" type="primary">P0047B07.118</name>
</gene>
<protein>
    <submittedName>
        <fullName evidence="2">Uncharacterized protein</fullName>
    </submittedName>
</protein>
<reference evidence="3" key="2">
    <citation type="journal article" date="2008" name="Nucleic Acids Res.">
        <title>The rice annotation project database (RAP-DB): 2008 update.</title>
        <authorList>
            <consortium name="The rice annotation project (RAP)"/>
        </authorList>
    </citation>
    <scope>GENOME REANNOTATION</scope>
    <source>
        <strain evidence="3">cv. Nipponbare</strain>
    </source>
</reference>
<proteinExistence type="predicted"/>